<comment type="caution">
    <text evidence="8">The sequence shown here is derived from an EMBL/GenBank/DDBJ whole genome shotgun (WGS) entry which is preliminary data.</text>
</comment>
<evidence type="ECO:0000256" key="4">
    <source>
        <dbReference type="ARBA" id="ARBA00023004"/>
    </source>
</evidence>
<dbReference type="Gene3D" id="2.102.10.10">
    <property type="entry name" value="Rieske [2Fe-2S] iron-sulphur domain"/>
    <property type="match status" value="1"/>
</dbReference>
<accession>A0ABQ3JFI9</accession>
<evidence type="ECO:0000256" key="6">
    <source>
        <dbReference type="SAM" id="MobiDB-lite"/>
    </source>
</evidence>
<dbReference type="PANTHER" id="PTHR21266:SF59">
    <property type="entry name" value="BLR4922 PROTEIN"/>
    <property type="match status" value="1"/>
</dbReference>
<evidence type="ECO:0000313" key="8">
    <source>
        <dbReference type="EMBL" id="GHF19077.1"/>
    </source>
</evidence>
<dbReference type="PANTHER" id="PTHR21266">
    <property type="entry name" value="IRON-SULFUR DOMAIN CONTAINING PROTEIN"/>
    <property type="match status" value="1"/>
</dbReference>
<dbReference type="Pfam" id="PF00355">
    <property type="entry name" value="Rieske"/>
    <property type="match status" value="1"/>
</dbReference>
<dbReference type="RefSeq" id="WP_191248070.1">
    <property type="nucleotide sequence ID" value="NZ_BNAU01000008.1"/>
</dbReference>
<dbReference type="InterPro" id="IPR050584">
    <property type="entry name" value="Cholesterol_7-desaturase"/>
</dbReference>
<keyword evidence="5" id="KW-0411">Iron-sulfur</keyword>
<dbReference type="SUPFAM" id="SSF50022">
    <property type="entry name" value="ISP domain"/>
    <property type="match status" value="1"/>
</dbReference>
<dbReference type="Proteomes" id="UP000605897">
    <property type="component" value="Unassembled WGS sequence"/>
</dbReference>
<keyword evidence="9" id="KW-1185">Reference proteome</keyword>
<evidence type="ECO:0000256" key="2">
    <source>
        <dbReference type="ARBA" id="ARBA00022723"/>
    </source>
</evidence>
<dbReference type="EMBL" id="BNAU01000008">
    <property type="protein sequence ID" value="GHF19077.1"/>
    <property type="molecule type" value="Genomic_DNA"/>
</dbReference>
<evidence type="ECO:0000259" key="7">
    <source>
        <dbReference type="PROSITE" id="PS51296"/>
    </source>
</evidence>
<feature type="region of interest" description="Disordered" evidence="6">
    <location>
        <begin position="1"/>
        <end position="20"/>
    </location>
</feature>
<dbReference type="Gene3D" id="3.90.380.10">
    <property type="entry name" value="Naphthalene 1,2-dioxygenase Alpha Subunit, Chain A, domain 1"/>
    <property type="match status" value="1"/>
</dbReference>
<dbReference type="PROSITE" id="PS51296">
    <property type="entry name" value="RIESKE"/>
    <property type="match status" value="1"/>
</dbReference>
<evidence type="ECO:0000256" key="3">
    <source>
        <dbReference type="ARBA" id="ARBA00023002"/>
    </source>
</evidence>
<proteinExistence type="predicted"/>
<sequence>MTVVTEETDDQVRDPVFTGPGTPAGRLMRSYWQPVLQSRDLAAGTAQPLTVMSEQYTLYRGEDGVAVVMAPRCAHRLTVLSVGTVEGDSLRCMFHGWKFGPDGRCVEAPGESERLVSRASVKVYPTREAYGLIFAYLGDGEPPKFPGLDGFSRTYGHDLGKATTLDTETYVRRCNFFTNVENGLDHAHVPFTHRLSSDPSKTKTGFSPDAVHQEPIEVERGENIIRVRERGGKSPYQATFLMPNGLHLIVGIRDGIMEQFAWRVPIDDEQHRSFAIVARYLPDGPAPRAAAVDVADWPPADECAELIIRGEKRLVDFVDHPALVNIEDHVAQVGMGRLADRTHEYLAESDKGVVQLRRMWRRELDAFADGAPVRQTW</sequence>
<name>A0ABQ3JFI9_9PSEU</name>
<dbReference type="SUPFAM" id="SSF55961">
    <property type="entry name" value="Bet v1-like"/>
    <property type="match status" value="1"/>
</dbReference>
<reference evidence="9" key="1">
    <citation type="journal article" date="2019" name="Int. J. Syst. Evol. Microbiol.">
        <title>The Global Catalogue of Microorganisms (GCM) 10K type strain sequencing project: providing services to taxonomists for standard genome sequencing and annotation.</title>
        <authorList>
            <consortium name="The Broad Institute Genomics Platform"/>
            <consortium name="The Broad Institute Genome Sequencing Center for Infectious Disease"/>
            <person name="Wu L."/>
            <person name="Ma J."/>
        </authorList>
    </citation>
    <scope>NUCLEOTIDE SEQUENCE [LARGE SCALE GENOMIC DNA]</scope>
    <source>
        <strain evidence="9">CGMCC 4.7677</strain>
    </source>
</reference>
<gene>
    <name evidence="8" type="ORF">GCM10017786_61050</name>
</gene>
<keyword evidence="4" id="KW-0408">Iron</keyword>
<evidence type="ECO:0000313" key="9">
    <source>
        <dbReference type="Proteomes" id="UP000605897"/>
    </source>
</evidence>
<organism evidence="8 9">
    <name type="scientific">Amycolatopsis deserti</name>
    <dbReference type="NCBI Taxonomy" id="185696"/>
    <lineage>
        <taxon>Bacteria</taxon>
        <taxon>Bacillati</taxon>
        <taxon>Actinomycetota</taxon>
        <taxon>Actinomycetes</taxon>
        <taxon>Pseudonocardiales</taxon>
        <taxon>Pseudonocardiaceae</taxon>
        <taxon>Amycolatopsis</taxon>
    </lineage>
</organism>
<keyword evidence="2" id="KW-0479">Metal-binding</keyword>
<dbReference type="InterPro" id="IPR036922">
    <property type="entry name" value="Rieske_2Fe-2S_sf"/>
</dbReference>
<evidence type="ECO:0000256" key="1">
    <source>
        <dbReference type="ARBA" id="ARBA00022714"/>
    </source>
</evidence>
<dbReference type="InterPro" id="IPR017941">
    <property type="entry name" value="Rieske_2Fe-2S"/>
</dbReference>
<evidence type="ECO:0000256" key="5">
    <source>
        <dbReference type="ARBA" id="ARBA00023014"/>
    </source>
</evidence>
<feature type="domain" description="Rieske" evidence="7">
    <location>
        <begin position="32"/>
        <end position="135"/>
    </location>
</feature>
<protein>
    <submittedName>
        <fullName evidence="8">Ring-hydroxylating oxygenase subunit alpha</fullName>
    </submittedName>
</protein>
<keyword evidence="1" id="KW-0001">2Fe-2S</keyword>
<keyword evidence="3" id="KW-0560">Oxidoreductase</keyword>